<accession>A0AA90NQC9</accession>
<evidence type="ECO:0000313" key="1">
    <source>
        <dbReference type="EMBL" id="MDP1417970.1"/>
    </source>
</evidence>
<name>A0AA90NQC9_9BACI</name>
<dbReference type="Proteomes" id="UP001178277">
    <property type="component" value="Unassembled WGS sequence"/>
</dbReference>
<evidence type="ECO:0000313" key="2">
    <source>
        <dbReference type="Proteomes" id="UP001178277"/>
    </source>
</evidence>
<dbReference type="NCBIfam" id="TIGR02530">
    <property type="entry name" value="flg_new"/>
    <property type="match status" value="1"/>
</dbReference>
<dbReference type="AlphaFoldDB" id="A0AA90NQC9"/>
<dbReference type="InterPro" id="IPR013367">
    <property type="entry name" value="Flagellar_put"/>
</dbReference>
<dbReference type="EMBL" id="JAUUTP010000004">
    <property type="protein sequence ID" value="MDP1417970.1"/>
    <property type="molecule type" value="Genomic_DNA"/>
</dbReference>
<dbReference type="Pfam" id="PF12611">
    <property type="entry name" value="Flagellar_put"/>
    <property type="match status" value="1"/>
</dbReference>
<dbReference type="RefSeq" id="WP_305159479.1">
    <property type="nucleotide sequence ID" value="NZ_JAUUTP010000004.1"/>
</dbReference>
<sequence>MSKHAQLRMSQRNIEITPQTWDKIADKANEAKRMGVIESLIITDNAALIVSTKNNKVITVMDRDEATSQIFMNINGTIILDK</sequence>
<keyword evidence="1" id="KW-0969">Cilium</keyword>
<comment type="caution">
    <text evidence="1">The sequence shown here is derived from an EMBL/GenBank/DDBJ whole genome shotgun (WGS) entry which is preliminary data.</text>
</comment>
<keyword evidence="1" id="KW-0966">Cell projection</keyword>
<keyword evidence="1" id="KW-0282">Flagellum</keyword>
<protein>
    <submittedName>
        <fullName evidence="1">TIGR02530 family flagellar biosynthesis protein</fullName>
    </submittedName>
</protein>
<proteinExistence type="predicted"/>
<organism evidence="1 2">
    <name type="scientific">Peribacillus simplex</name>
    <dbReference type="NCBI Taxonomy" id="1478"/>
    <lineage>
        <taxon>Bacteria</taxon>
        <taxon>Bacillati</taxon>
        <taxon>Bacillota</taxon>
        <taxon>Bacilli</taxon>
        <taxon>Bacillales</taxon>
        <taxon>Bacillaceae</taxon>
        <taxon>Peribacillus</taxon>
    </lineage>
</organism>
<reference evidence="1" key="1">
    <citation type="submission" date="2023-07" db="EMBL/GenBank/DDBJ databases">
        <title>Murine gut Bacillus species.</title>
        <authorList>
            <person name="Gutman E."/>
            <person name="Hashuel R."/>
            <person name="Litvak Y."/>
        </authorList>
    </citation>
    <scope>NUCLEOTIDE SEQUENCE</scope>
    <source>
        <strain evidence="1">RU283</strain>
    </source>
</reference>
<gene>
    <name evidence="1" type="ORF">Q8G35_06060</name>
</gene>